<organism evidence="2 3">
    <name type="scientific">Noviherbaspirillum cavernae</name>
    <dbReference type="NCBI Taxonomy" id="2320862"/>
    <lineage>
        <taxon>Bacteria</taxon>
        <taxon>Pseudomonadati</taxon>
        <taxon>Pseudomonadota</taxon>
        <taxon>Betaproteobacteria</taxon>
        <taxon>Burkholderiales</taxon>
        <taxon>Oxalobacteraceae</taxon>
        <taxon>Noviherbaspirillum</taxon>
    </lineage>
</organism>
<dbReference type="RefSeq" id="WP_119742998.1">
    <property type="nucleotide sequence ID" value="NZ_QYUN01000003.1"/>
</dbReference>
<name>A0A418WWF1_9BURK</name>
<dbReference type="EMBL" id="QYUN01000003">
    <property type="protein sequence ID" value="RJF96861.1"/>
    <property type="molecule type" value="Genomic_DNA"/>
</dbReference>
<dbReference type="Proteomes" id="UP000285190">
    <property type="component" value="Unassembled WGS sequence"/>
</dbReference>
<dbReference type="AlphaFoldDB" id="A0A418WWF1"/>
<evidence type="ECO:0000313" key="3">
    <source>
        <dbReference type="Proteomes" id="UP000285190"/>
    </source>
</evidence>
<gene>
    <name evidence="2" type="ORF">D3870_20985</name>
</gene>
<evidence type="ECO:0000313" key="2">
    <source>
        <dbReference type="EMBL" id="RJF96861.1"/>
    </source>
</evidence>
<comment type="caution">
    <text evidence="2">The sequence shown here is derived from an EMBL/GenBank/DDBJ whole genome shotgun (WGS) entry which is preliminary data.</text>
</comment>
<accession>A0A418WWF1</accession>
<proteinExistence type="predicted"/>
<keyword evidence="3" id="KW-1185">Reference proteome</keyword>
<dbReference type="OrthoDB" id="6451163at2"/>
<dbReference type="InterPro" id="IPR009663">
    <property type="entry name" value="PAP_PilO"/>
</dbReference>
<protein>
    <submittedName>
        <fullName evidence="2">Pilus assembly protein</fullName>
    </submittedName>
</protein>
<sequence>MAIHILQIGKHRFVCGLFWQSLSRPRELAKEAADLAKRIDFDLMVLRRDHTTAQAGFAQARDGARKKMFSLAAAVSKSMAMEGAYYDGEKQSAHNWLAAFKLPDGMWAYFAVRDANFLPNGDFAGTKDEVLERLHGDYGLGGWNVVIGDAELEEYGFHNFNAKRLEDVLPRKSNGQLRAHKWWGLQPVARQISWPLAAAAASVLILVAASGAMYWQKVQKQKEEEARDRAIAAARQKMLGNAAPSALPHPWASKPAPQEMVQACLGRFSHITAGGWALDDYVCAGGQASYTWSRQGSNIDFLRAQVPNAVIDIGGDKATYSVALTLPPGKDEALLEQKTALEPLISRLQRLNLSPRIRKEQPPPPPPPQGLVGGANNEMPMPDWQTFPFTLSAGGIPLVEVATILGQPGMRIDKLIYRGGAWSIEGVVYAK</sequence>
<dbReference type="Pfam" id="PF06864">
    <property type="entry name" value="PAP_PilO"/>
    <property type="match status" value="1"/>
</dbReference>
<feature type="region of interest" description="Disordered" evidence="1">
    <location>
        <begin position="354"/>
        <end position="377"/>
    </location>
</feature>
<reference evidence="2 3" key="1">
    <citation type="submission" date="2018-09" db="EMBL/GenBank/DDBJ databases">
        <authorList>
            <person name="Zhu H."/>
        </authorList>
    </citation>
    <scope>NUCLEOTIDE SEQUENCE [LARGE SCALE GENOMIC DNA]</scope>
    <source>
        <strain evidence="2 3">K2R10-39</strain>
    </source>
</reference>
<evidence type="ECO:0000256" key="1">
    <source>
        <dbReference type="SAM" id="MobiDB-lite"/>
    </source>
</evidence>